<comment type="caution">
    <text evidence="3">The sequence shown here is derived from an EMBL/GenBank/DDBJ whole genome shotgun (WGS) entry which is preliminary data.</text>
</comment>
<feature type="region of interest" description="Disordered" evidence="1">
    <location>
        <begin position="1"/>
        <end position="38"/>
    </location>
</feature>
<gene>
    <name evidence="3" type="ORF">D9619_008838</name>
</gene>
<dbReference type="Proteomes" id="UP000567179">
    <property type="component" value="Unassembled WGS sequence"/>
</dbReference>
<keyword evidence="4" id="KW-1185">Reference proteome</keyword>
<evidence type="ECO:0000313" key="3">
    <source>
        <dbReference type="EMBL" id="KAF5319172.1"/>
    </source>
</evidence>
<dbReference type="Pfam" id="PF13919">
    <property type="entry name" value="ASXH"/>
    <property type="match status" value="1"/>
</dbReference>
<evidence type="ECO:0000313" key="4">
    <source>
        <dbReference type="Proteomes" id="UP000567179"/>
    </source>
</evidence>
<evidence type="ECO:0000259" key="2">
    <source>
        <dbReference type="Pfam" id="PF13919"/>
    </source>
</evidence>
<dbReference type="OrthoDB" id="2289918at2759"/>
<dbReference type="EMBL" id="JAACJJ010000029">
    <property type="protein sequence ID" value="KAF5319172.1"/>
    <property type="molecule type" value="Genomic_DNA"/>
</dbReference>
<sequence>MDRPRRSARAPNKAPQLTAPKSSIRSVKRRPTPEPIAPEVQLKTLLESSKSDLVSKEMSEIINMDTWLLLSSEEQANLKTLLPPTAFLGARESIGKDHPSVEDEMNVDDEVSSELNPAFFNDPHFLAACRTFQDHLYLNWFSAAHIRKVAKYQQDITDGTVAAPWKDEVWERDNPTPVVPNVPSTSSFALAGASSEVKLPTLVKNNILRVGDVLAYRRGFAGAGITVEKDCIIDFVNPKNHSLNIRTLPGMAHNLPAELLMTSQDAGGQSTMNEGLIQTMTISSPSMLENALLDLDGRVEKSRRPNGNAWKSFTVWRWRAGAGYQPYDSRGGRENHGTLFYLRGSYYHEE</sequence>
<protein>
    <recommendedName>
        <fullName evidence="2">ASX DEUBAD domain-containing protein</fullName>
    </recommendedName>
</protein>
<reference evidence="3 4" key="1">
    <citation type="journal article" date="2020" name="ISME J.">
        <title>Uncovering the hidden diversity of litter-decomposition mechanisms in mushroom-forming fungi.</title>
        <authorList>
            <person name="Floudas D."/>
            <person name="Bentzer J."/>
            <person name="Ahren D."/>
            <person name="Johansson T."/>
            <person name="Persson P."/>
            <person name="Tunlid A."/>
        </authorList>
    </citation>
    <scope>NUCLEOTIDE SEQUENCE [LARGE SCALE GENOMIC DNA]</scope>
    <source>
        <strain evidence="3 4">CBS 101986</strain>
    </source>
</reference>
<dbReference type="InterPro" id="IPR028020">
    <property type="entry name" value="ASX_DEUBAD_dom"/>
</dbReference>
<accession>A0A8H5B9N5</accession>
<evidence type="ECO:0000256" key="1">
    <source>
        <dbReference type="SAM" id="MobiDB-lite"/>
    </source>
</evidence>
<proteinExistence type="predicted"/>
<name>A0A8H5B9N5_9AGAR</name>
<dbReference type="AlphaFoldDB" id="A0A8H5B9N5"/>
<feature type="domain" description="ASX DEUBAD" evidence="2">
    <location>
        <begin position="37"/>
        <end position="174"/>
    </location>
</feature>
<organism evidence="3 4">
    <name type="scientific">Psilocybe cf. subviscida</name>
    <dbReference type="NCBI Taxonomy" id="2480587"/>
    <lineage>
        <taxon>Eukaryota</taxon>
        <taxon>Fungi</taxon>
        <taxon>Dikarya</taxon>
        <taxon>Basidiomycota</taxon>
        <taxon>Agaricomycotina</taxon>
        <taxon>Agaricomycetes</taxon>
        <taxon>Agaricomycetidae</taxon>
        <taxon>Agaricales</taxon>
        <taxon>Agaricineae</taxon>
        <taxon>Strophariaceae</taxon>
        <taxon>Psilocybe</taxon>
    </lineage>
</organism>